<dbReference type="AlphaFoldDB" id="A0A845QXE6"/>
<dbReference type="InterPro" id="IPR050203">
    <property type="entry name" value="Trp-tRNA_synthetase"/>
</dbReference>
<name>A0A845QXE6_9CLOT</name>
<dbReference type="FunFam" id="1.10.240.10:FF:000002">
    <property type="entry name" value="Tryptophan--tRNA ligase"/>
    <property type="match status" value="1"/>
</dbReference>
<dbReference type="Gene3D" id="1.10.240.10">
    <property type="entry name" value="Tyrosyl-Transfer RNA Synthetase"/>
    <property type="match status" value="1"/>
</dbReference>
<dbReference type="InterPro" id="IPR002306">
    <property type="entry name" value="Trp-tRNA-ligase"/>
</dbReference>
<dbReference type="OrthoDB" id="9801042at2"/>
<reference evidence="10 11" key="1">
    <citation type="submission" date="2018-08" db="EMBL/GenBank/DDBJ databases">
        <title>Murine metabolic-syndrome-specific gut microbial biobank.</title>
        <authorList>
            <person name="Liu C."/>
        </authorList>
    </citation>
    <scope>NUCLEOTIDE SEQUENCE [LARGE SCALE GENOMIC DNA]</scope>
    <source>
        <strain evidence="10 11">583</strain>
    </source>
</reference>
<keyword evidence="6 8" id="KW-0030">Aminoacyl-tRNA synthetase</keyword>
<comment type="function">
    <text evidence="8">Catalyzes the attachment of tryptophan to tRNA(Trp).</text>
</comment>
<dbReference type="InterPro" id="IPR002305">
    <property type="entry name" value="aa-tRNA-synth_Ic"/>
</dbReference>
<dbReference type="NCBIfam" id="TIGR00233">
    <property type="entry name" value="trpS"/>
    <property type="match status" value="1"/>
</dbReference>
<dbReference type="EC" id="6.1.1.2" evidence="8"/>
<keyword evidence="2 8" id="KW-0436">Ligase</keyword>
<proteinExistence type="inferred from homology"/>
<evidence type="ECO:0000256" key="6">
    <source>
        <dbReference type="ARBA" id="ARBA00023146"/>
    </source>
</evidence>
<dbReference type="InterPro" id="IPR014729">
    <property type="entry name" value="Rossmann-like_a/b/a_fold"/>
</dbReference>
<dbReference type="PRINTS" id="PR01039">
    <property type="entry name" value="TRNASYNTHTRP"/>
</dbReference>
<gene>
    <name evidence="8 10" type="primary">trpS</name>
    <name evidence="10" type="ORF">D3Z33_03000</name>
</gene>
<evidence type="ECO:0000313" key="10">
    <source>
        <dbReference type="EMBL" id="NBI05822.1"/>
    </source>
</evidence>
<evidence type="ECO:0000256" key="7">
    <source>
        <dbReference type="ARBA" id="ARBA00049929"/>
    </source>
</evidence>
<dbReference type="Proteomes" id="UP000467132">
    <property type="component" value="Unassembled WGS sequence"/>
</dbReference>
<dbReference type="GO" id="GO:0005524">
    <property type="term" value="F:ATP binding"/>
    <property type="evidence" value="ECO:0007669"/>
    <property type="project" value="UniProtKB-UniRule"/>
</dbReference>
<comment type="similarity">
    <text evidence="1 8 9">Belongs to the class-I aminoacyl-tRNA synthetase family.</text>
</comment>
<dbReference type="GO" id="GO:0004830">
    <property type="term" value="F:tryptophan-tRNA ligase activity"/>
    <property type="evidence" value="ECO:0007669"/>
    <property type="project" value="UniProtKB-UniRule"/>
</dbReference>
<keyword evidence="11" id="KW-1185">Reference proteome</keyword>
<dbReference type="HAMAP" id="MF_00140_B">
    <property type="entry name" value="Trp_tRNA_synth_B"/>
    <property type="match status" value="1"/>
</dbReference>
<dbReference type="InterPro" id="IPR001412">
    <property type="entry name" value="aa-tRNA-synth_I_CS"/>
</dbReference>
<keyword evidence="3 8" id="KW-0547">Nucleotide-binding</keyword>
<accession>A0A845QXE6</accession>
<dbReference type="GO" id="GO:0005829">
    <property type="term" value="C:cytosol"/>
    <property type="evidence" value="ECO:0007669"/>
    <property type="project" value="TreeGrafter"/>
</dbReference>
<comment type="subunit">
    <text evidence="8">Homodimer.</text>
</comment>
<keyword evidence="5 8" id="KW-0648">Protein biosynthesis</keyword>
<comment type="catalytic activity">
    <reaction evidence="7 8">
        <text>tRNA(Trp) + L-tryptophan + ATP = L-tryptophyl-tRNA(Trp) + AMP + diphosphate + H(+)</text>
        <dbReference type="Rhea" id="RHEA:24080"/>
        <dbReference type="Rhea" id="RHEA-COMP:9671"/>
        <dbReference type="Rhea" id="RHEA-COMP:9705"/>
        <dbReference type="ChEBI" id="CHEBI:15378"/>
        <dbReference type="ChEBI" id="CHEBI:30616"/>
        <dbReference type="ChEBI" id="CHEBI:33019"/>
        <dbReference type="ChEBI" id="CHEBI:57912"/>
        <dbReference type="ChEBI" id="CHEBI:78442"/>
        <dbReference type="ChEBI" id="CHEBI:78535"/>
        <dbReference type="ChEBI" id="CHEBI:456215"/>
        <dbReference type="EC" id="6.1.1.2"/>
    </reaction>
</comment>
<dbReference type="PROSITE" id="PS00178">
    <property type="entry name" value="AA_TRNA_LIGASE_I"/>
    <property type="match status" value="1"/>
</dbReference>
<dbReference type="InterPro" id="IPR024109">
    <property type="entry name" value="Trp-tRNA-ligase_bac-type"/>
</dbReference>
<evidence type="ECO:0000256" key="9">
    <source>
        <dbReference type="RuleBase" id="RU363036"/>
    </source>
</evidence>
<evidence type="ECO:0000256" key="3">
    <source>
        <dbReference type="ARBA" id="ARBA00022741"/>
    </source>
</evidence>
<dbReference type="RefSeq" id="WP_160196311.1">
    <property type="nucleotide sequence ID" value="NZ_QXXA01000004.1"/>
</dbReference>
<dbReference type="EMBL" id="QXXA01000004">
    <property type="protein sequence ID" value="NBI05822.1"/>
    <property type="molecule type" value="Genomic_DNA"/>
</dbReference>
<feature type="binding site" evidence="8">
    <location>
        <begin position="196"/>
        <end position="200"/>
    </location>
    <ligand>
        <name>ATP</name>
        <dbReference type="ChEBI" id="CHEBI:30616"/>
    </ligand>
</feature>
<evidence type="ECO:0000256" key="4">
    <source>
        <dbReference type="ARBA" id="ARBA00022840"/>
    </source>
</evidence>
<dbReference type="Pfam" id="PF00579">
    <property type="entry name" value="tRNA-synt_1b"/>
    <property type="match status" value="1"/>
</dbReference>
<feature type="short sequence motif" description="'KMSKS' region" evidence="8">
    <location>
        <begin position="196"/>
        <end position="200"/>
    </location>
</feature>
<evidence type="ECO:0000313" key="11">
    <source>
        <dbReference type="Proteomes" id="UP000467132"/>
    </source>
</evidence>
<dbReference type="PANTHER" id="PTHR43766:SF1">
    <property type="entry name" value="TRYPTOPHAN--TRNA LIGASE, MITOCHONDRIAL"/>
    <property type="match status" value="1"/>
</dbReference>
<feature type="binding site" evidence="8">
    <location>
        <begin position="20"/>
        <end position="21"/>
    </location>
    <ligand>
        <name>ATP</name>
        <dbReference type="ChEBI" id="CHEBI:30616"/>
    </ligand>
</feature>
<comment type="caution">
    <text evidence="10">The sequence shown here is derived from an EMBL/GenBank/DDBJ whole genome shotgun (WGS) entry which is preliminary data.</text>
</comment>
<dbReference type="FunFam" id="3.40.50.620:FF:000082">
    <property type="entry name" value="MSW1p Mitochondrial tryptophanyl-tRNA synthetase"/>
    <property type="match status" value="1"/>
</dbReference>
<comment type="subcellular location">
    <subcellularLocation>
        <location evidence="8">Cytoplasm</location>
    </subcellularLocation>
</comment>
<organism evidence="10 11">
    <name type="scientific">Senegalia massiliensis</name>
    <dbReference type="NCBI Taxonomy" id="1720316"/>
    <lineage>
        <taxon>Bacteria</taxon>
        <taxon>Bacillati</taxon>
        <taxon>Bacillota</taxon>
        <taxon>Clostridia</taxon>
        <taxon>Eubacteriales</taxon>
        <taxon>Clostridiaceae</taxon>
        <taxon>Senegalia</taxon>
    </lineage>
</organism>
<evidence type="ECO:0000256" key="2">
    <source>
        <dbReference type="ARBA" id="ARBA00022598"/>
    </source>
</evidence>
<evidence type="ECO:0000256" key="5">
    <source>
        <dbReference type="ARBA" id="ARBA00022917"/>
    </source>
</evidence>
<dbReference type="SUPFAM" id="SSF52374">
    <property type="entry name" value="Nucleotidylyl transferase"/>
    <property type="match status" value="1"/>
</dbReference>
<feature type="short sequence motif" description="'HIGH' region" evidence="8">
    <location>
        <begin position="13"/>
        <end position="21"/>
    </location>
</feature>
<keyword evidence="8" id="KW-0963">Cytoplasm</keyword>
<keyword evidence="4 8" id="KW-0067">ATP-binding</keyword>
<sequence>MSEKKVIFSGVQPSGELTLGNYLGAIRNWVDLQEKYDCYYCVVDLHSITVPQIAKDLRRRTLEVMSLYMACGIDPSKSTIFIQSHVPEHTQLSWVLSSMTYLGELNRMTQFKDKIKKNEKNLNAGLLTYPVLMASDILLYSTDSVPVGEDQKQHLELARDLASRFNNRYSETFKVPDPLISTVGARIMDLQNPSQKMSKSAENENGYILLKDDPDTIRRKVKRSITDSINQVRYSDEQLGIKNLLTIYSKLTGEKISDIENKYIGKGYGEFKEDISEIIIDTLKPIREKYLEYMNDKAYLEKVYKEGSEKASRVARKTLRKVYKKTGFIPR</sequence>
<feature type="binding site" evidence="8">
    <location>
        <begin position="12"/>
        <end position="14"/>
    </location>
    <ligand>
        <name>ATP</name>
        <dbReference type="ChEBI" id="CHEBI:30616"/>
    </ligand>
</feature>
<feature type="binding site" evidence="8">
    <location>
        <position position="136"/>
    </location>
    <ligand>
        <name>L-tryptophan</name>
        <dbReference type="ChEBI" id="CHEBI:57912"/>
    </ligand>
</feature>
<protein>
    <recommendedName>
        <fullName evidence="8">Tryptophan--tRNA ligase</fullName>
        <ecNumber evidence="8">6.1.1.2</ecNumber>
    </recommendedName>
    <alternativeName>
        <fullName evidence="8">Tryptophanyl-tRNA synthetase</fullName>
        <shortName evidence="8">TrpRS</shortName>
    </alternativeName>
</protein>
<dbReference type="CDD" id="cd00806">
    <property type="entry name" value="TrpRS_core"/>
    <property type="match status" value="1"/>
</dbReference>
<dbReference type="PANTHER" id="PTHR43766">
    <property type="entry name" value="TRYPTOPHAN--TRNA LIGASE, MITOCHONDRIAL"/>
    <property type="match status" value="1"/>
</dbReference>
<evidence type="ECO:0000256" key="1">
    <source>
        <dbReference type="ARBA" id="ARBA00005594"/>
    </source>
</evidence>
<evidence type="ECO:0000256" key="8">
    <source>
        <dbReference type="HAMAP-Rule" id="MF_00140"/>
    </source>
</evidence>
<dbReference type="Gene3D" id="3.40.50.620">
    <property type="entry name" value="HUPs"/>
    <property type="match status" value="1"/>
</dbReference>
<feature type="binding site" evidence="8">
    <location>
        <position position="187"/>
    </location>
    <ligand>
        <name>ATP</name>
        <dbReference type="ChEBI" id="CHEBI:30616"/>
    </ligand>
</feature>
<feature type="binding site" evidence="8">
    <location>
        <begin position="148"/>
        <end position="150"/>
    </location>
    <ligand>
        <name>ATP</name>
        <dbReference type="ChEBI" id="CHEBI:30616"/>
    </ligand>
</feature>
<dbReference type="GO" id="GO:0006436">
    <property type="term" value="P:tryptophanyl-tRNA aminoacylation"/>
    <property type="evidence" value="ECO:0007669"/>
    <property type="project" value="UniProtKB-UniRule"/>
</dbReference>